<evidence type="ECO:0000259" key="2">
    <source>
        <dbReference type="Pfam" id="PF07853"/>
    </source>
</evidence>
<name>A0A174LZK2_9FIRM</name>
<feature type="transmembrane region" description="Helical" evidence="1">
    <location>
        <begin position="7"/>
        <end position="27"/>
    </location>
</feature>
<evidence type="ECO:0000313" key="6">
    <source>
        <dbReference type="Proteomes" id="UP000283683"/>
    </source>
</evidence>
<feature type="transmembrane region" description="Helical" evidence="1">
    <location>
        <begin position="199"/>
        <end position="218"/>
    </location>
</feature>
<dbReference type="Proteomes" id="UP000095602">
    <property type="component" value="Unassembled WGS sequence"/>
</dbReference>
<keyword evidence="1" id="KW-1133">Transmembrane helix</keyword>
<dbReference type="Pfam" id="PF07853">
    <property type="entry name" value="DUF1648"/>
    <property type="match status" value="1"/>
</dbReference>
<protein>
    <submittedName>
        <fullName evidence="4">DUF1648 domain-containing protein</fullName>
    </submittedName>
    <submittedName>
        <fullName evidence="3">Immunity protein sdpI</fullName>
    </submittedName>
</protein>
<feature type="transmembrane region" description="Helical" evidence="1">
    <location>
        <begin position="122"/>
        <end position="142"/>
    </location>
</feature>
<dbReference type="RefSeq" id="WP_055272232.1">
    <property type="nucleotide sequence ID" value="NZ_CZAJ01000027.1"/>
</dbReference>
<dbReference type="EMBL" id="CZAJ01000027">
    <property type="protein sequence ID" value="CUP28411.1"/>
    <property type="molecule type" value="Genomic_DNA"/>
</dbReference>
<dbReference type="PANTHER" id="PTHR37810:SF5">
    <property type="entry name" value="IMMUNITY PROTEIN SDPI"/>
    <property type="match status" value="1"/>
</dbReference>
<dbReference type="InterPro" id="IPR025962">
    <property type="entry name" value="SdpI/YhfL"/>
</dbReference>
<dbReference type="Pfam" id="PF13630">
    <property type="entry name" value="SdpI"/>
    <property type="match status" value="1"/>
</dbReference>
<feature type="domain" description="DUF1648" evidence="2">
    <location>
        <begin position="9"/>
        <end position="54"/>
    </location>
</feature>
<evidence type="ECO:0000313" key="5">
    <source>
        <dbReference type="Proteomes" id="UP000095602"/>
    </source>
</evidence>
<dbReference type="PANTHER" id="PTHR37810">
    <property type="entry name" value="IMMUNITY PROTEIN SDPI"/>
    <property type="match status" value="1"/>
</dbReference>
<reference evidence="4 6" key="2">
    <citation type="submission" date="2018-08" db="EMBL/GenBank/DDBJ databases">
        <title>A genome reference for cultivated species of the human gut microbiota.</title>
        <authorList>
            <person name="Zou Y."/>
            <person name="Xue W."/>
            <person name="Luo G."/>
        </authorList>
    </citation>
    <scope>NUCLEOTIDE SEQUENCE [LARGE SCALE GENOMIC DNA]</scope>
    <source>
        <strain evidence="4 6">AF06-19</strain>
    </source>
</reference>
<sequence>MKKIMWTVAMIPVVVTSVVLQFMPDIIPMHHDLEGNTDRWGSKTESFIFPVIILFITLFWHLLIYVFEKKSKNANTEKEQMEAKSSAKVLCVVGISQAIMFGIMHYFILYSSWIQANAGGEHAVIDIAKVSCILCGIVFIVLGNFMTKAKRNTVVGLRTVWSMHNDNTWRKSNHFGAICIIITGLLTIITTAFTSGMTGTIFMLIYLLAATLVAVVYSKKVYDKEIEK</sequence>
<dbReference type="InterPro" id="IPR026272">
    <property type="entry name" value="SdpI"/>
</dbReference>
<evidence type="ECO:0000313" key="4">
    <source>
        <dbReference type="EMBL" id="RGW84657.1"/>
    </source>
</evidence>
<proteinExistence type="predicted"/>
<dbReference type="GO" id="GO:0009636">
    <property type="term" value="P:response to toxic substance"/>
    <property type="evidence" value="ECO:0007669"/>
    <property type="project" value="TreeGrafter"/>
</dbReference>
<dbReference type="EMBL" id="QSAZ01000028">
    <property type="protein sequence ID" value="RGW84657.1"/>
    <property type="molecule type" value="Genomic_DNA"/>
</dbReference>
<keyword evidence="1" id="KW-0812">Transmembrane</keyword>
<evidence type="ECO:0000256" key="1">
    <source>
        <dbReference type="SAM" id="Phobius"/>
    </source>
</evidence>
<feature type="transmembrane region" description="Helical" evidence="1">
    <location>
        <begin position="89"/>
        <end position="110"/>
    </location>
</feature>
<dbReference type="PIRSF" id="PIRSF038959">
    <property type="entry name" value="SdpI"/>
    <property type="match status" value="1"/>
</dbReference>
<accession>A0A174LZK2</accession>
<dbReference type="Proteomes" id="UP000283683">
    <property type="component" value="Unassembled WGS sequence"/>
</dbReference>
<feature type="transmembrane region" description="Helical" evidence="1">
    <location>
        <begin position="175"/>
        <end position="193"/>
    </location>
</feature>
<reference evidence="3 5" key="1">
    <citation type="submission" date="2015-09" db="EMBL/GenBank/DDBJ databases">
        <authorList>
            <consortium name="Pathogen Informatics"/>
        </authorList>
    </citation>
    <scope>NUCLEOTIDE SEQUENCE [LARGE SCALE GENOMIC DNA]</scope>
    <source>
        <strain evidence="3 5">2789STDY5834884</strain>
    </source>
</reference>
<gene>
    <name evidence="3" type="primary">sdpI_2</name>
    <name evidence="4" type="ORF">DWV45_15970</name>
    <name evidence="3" type="ORF">ERS852497_02430</name>
</gene>
<keyword evidence="1" id="KW-0472">Membrane</keyword>
<feature type="transmembrane region" description="Helical" evidence="1">
    <location>
        <begin position="47"/>
        <end position="68"/>
    </location>
</feature>
<dbReference type="InterPro" id="IPR012867">
    <property type="entry name" value="DUF1648"/>
</dbReference>
<organism evidence="3 5">
    <name type="scientific">Agathobacter rectalis</name>
    <dbReference type="NCBI Taxonomy" id="39491"/>
    <lineage>
        <taxon>Bacteria</taxon>
        <taxon>Bacillati</taxon>
        <taxon>Bacillota</taxon>
        <taxon>Clostridia</taxon>
        <taxon>Lachnospirales</taxon>
        <taxon>Lachnospiraceae</taxon>
        <taxon>Agathobacter</taxon>
    </lineage>
</organism>
<dbReference type="AlphaFoldDB" id="A0A174LZK2"/>
<evidence type="ECO:0000313" key="3">
    <source>
        <dbReference type="EMBL" id="CUP28411.1"/>
    </source>
</evidence>